<evidence type="ECO:0000313" key="3">
    <source>
        <dbReference type="Proteomes" id="UP000023152"/>
    </source>
</evidence>
<accession>X6NW10</accession>
<evidence type="ECO:0000313" key="2">
    <source>
        <dbReference type="EMBL" id="ETO29452.1"/>
    </source>
</evidence>
<keyword evidence="3" id="KW-1185">Reference proteome</keyword>
<name>X6NW10_RETFI</name>
<proteinExistence type="predicted"/>
<feature type="region of interest" description="Disordered" evidence="1">
    <location>
        <begin position="47"/>
        <end position="81"/>
    </location>
</feature>
<comment type="caution">
    <text evidence="2">The sequence shown here is derived from an EMBL/GenBank/DDBJ whole genome shotgun (WGS) entry which is preliminary data.</text>
</comment>
<dbReference type="Proteomes" id="UP000023152">
    <property type="component" value="Unassembled WGS sequence"/>
</dbReference>
<feature type="region of interest" description="Disordered" evidence="1">
    <location>
        <begin position="1"/>
        <end position="28"/>
    </location>
</feature>
<gene>
    <name evidence="2" type="ORF">RFI_07668</name>
</gene>
<sequence length="170" mass="19099">MSQLAVIVSDELSQDESKDDNQLRPETAAFETNRDVWSDIEEERKFLGTSDVDTEQWEQCPSAKRSGAKSCDNGGIGQRNTTLSSMDRLGIVLVASDGVIGHDDDNKYNNNNDSDNSNEDSQDSNNWKKRSELVKIDLDKSMPAYQIVLKYTHLELLCKHLEESSLGKLQ</sequence>
<reference evidence="2 3" key="1">
    <citation type="journal article" date="2013" name="Curr. Biol.">
        <title>The Genome of the Foraminiferan Reticulomyxa filosa.</title>
        <authorList>
            <person name="Glockner G."/>
            <person name="Hulsmann N."/>
            <person name="Schleicher M."/>
            <person name="Noegel A.A."/>
            <person name="Eichinger L."/>
            <person name="Gallinger C."/>
            <person name="Pawlowski J."/>
            <person name="Sierra R."/>
            <person name="Euteneuer U."/>
            <person name="Pillet L."/>
            <person name="Moustafa A."/>
            <person name="Platzer M."/>
            <person name="Groth M."/>
            <person name="Szafranski K."/>
            <person name="Schliwa M."/>
        </authorList>
    </citation>
    <scope>NUCLEOTIDE SEQUENCE [LARGE SCALE GENOMIC DNA]</scope>
</reference>
<dbReference type="AlphaFoldDB" id="X6NW10"/>
<feature type="region of interest" description="Disordered" evidence="1">
    <location>
        <begin position="99"/>
        <end position="126"/>
    </location>
</feature>
<dbReference type="EMBL" id="ASPP01006057">
    <property type="protein sequence ID" value="ETO29452.1"/>
    <property type="molecule type" value="Genomic_DNA"/>
</dbReference>
<evidence type="ECO:0000256" key="1">
    <source>
        <dbReference type="SAM" id="MobiDB-lite"/>
    </source>
</evidence>
<organism evidence="2 3">
    <name type="scientific">Reticulomyxa filosa</name>
    <dbReference type="NCBI Taxonomy" id="46433"/>
    <lineage>
        <taxon>Eukaryota</taxon>
        <taxon>Sar</taxon>
        <taxon>Rhizaria</taxon>
        <taxon>Retaria</taxon>
        <taxon>Foraminifera</taxon>
        <taxon>Monothalamids</taxon>
        <taxon>Reticulomyxidae</taxon>
        <taxon>Reticulomyxa</taxon>
    </lineage>
</organism>
<protein>
    <submittedName>
        <fullName evidence="2">Uncharacterized protein</fullName>
    </submittedName>
</protein>